<evidence type="ECO:0000313" key="2">
    <source>
        <dbReference type="EMBL" id="MDR7092190.1"/>
    </source>
</evidence>
<dbReference type="InterPro" id="IPR007055">
    <property type="entry name" value="BON_dom"/>
</dbReference>
<evidence type="ECO:0000313" key="3">
    <source>
        <dbReference type="Proteomes" id="UP001253595"/>
    </source>
</evidence>
<proteinExistence type="predicted"/>
<sequence length="116" mass="12150">MTKRQRSLGLNVAVIAVLVMGFCGCDKSEGIVSSEDTLASVTAEVVDMELAHAVKVALAEQESLADVDIAVMVSNGEVSLRGIVDNQAQHDLAVRTARGVAGVESVEDVLGIKEQN</sequence>
<dbReference type="InterPro" id="IPR051686">
    <property type="entry name" value="Lipoprotein_DolP"/>
</dbReference>
<dbReference type="Pfam" id="PF04972">
    <property type="entry name" value="BON"/>
    <property type="match status" value="1"/>
</dbReference>
<dbReference type="Gene3D" id="3.30.1340.30">
    <property type="match status" value="1"/>
</dbReference>
<dbReference type="PROSITE" id="PS50914">
    <property type="entry name" value="BON"/>
    <property type="match status" value="1"/>
</dbReference>
<comment type="caution">
    <text evidence="2">The sequence shown here is derived from an EMBL/GenBank/DDBJ whole genome shotgun (WGS) entry which is preliminary data.</text>
</comment>
<dbReference type="SMART" id="SM00749">
    <property type="entry name" value="BON"/>
    <property type="match status" value="1"/>
</dbReference>
<reference evidence="2 3" key="1">
    <citation type="submission" date="2023-07" db="EMBL/GenBank/DDBJ databases">
        <title>Sorghum-associated microbial communities from plants grown in Nebraska, USA.</title>
        <authorList>
            <person name="Schachtman D."/>
        </authorList>
    </citation>
    <scope>NUCLEOTIDE SEQUENCE [LARGE SCALE GENOMIC DNA]</scope>
    <source>
        <strain evidence="2 3">BE190</strain>
    </source>
</reference>
<name>A0ABU1V419_9GAMM</name>
<dbReference type="PROSITE" id="PS51257">
    <property type="entry name" value="PROKAR_LIPOPROTEIN"/>
    <property type="match status" value="1"/>
</dbReference>
<keyword evidence="3" id="KW-1185">Reference proteome</keyword>
<dbReference type="PANTHER" id="PTHR34606:SF15">
    <property type="entry name" value="BON DOMAIN-CONTAINING PROTEIN"/>
    <property type="match status" value="1"/>
</dbReference>
<feature type="domain" description="BON" evidence="1">
    <location>
        <begin position="46"/>
        <end position="114"/>
    </location>
</feature>
<dbReference type="EMBL" id="JAVDVX010000012">
    <property type="protein sequence ID" value="MDR7092190.1"/>
    <property type="molecule type" value="Genomic_DNA"/>
</dbReference>
<accession>A0ABU1V419</accession>
<gene>
    <name evidence="2" type="ORF">J2X05_004231</name>
</gene>
<evidence type="ECO:0000259" key="1">
    <source>
        <dbReference type="PROSITE" id="PS50914"/>
    </source>
</evidence>
<dbReference type="Proteomes" id="UP001253595">
    <property type="component" value="Unassembled WGS sequence"/>
</dbReference>
<protein>
    <submittedName>
        <fullName evidence="2">Osmotically-inducible protein OsmY</fullName>
    </submittedName>
</protein>
<organism evidence="2 3">
    <name type="scientific">Cellvibrio fibrivorans</name>
    <dbReference type="NCBI Taxonomy" id="126350"/>
    <lineage>
        <taxon>Bacteria</taxon>
        <taxon>Pseudomonadati</taxon>
        <taxon>Pseudomonadota</taxon>
        <taxon>Gammaproteobacteria</taxon>
        <taxon>Cellvibrionales</taxon>
        <taxon>Cellvibrionaceae</taxon>
        <taxon>Cellvibrio</taxon>
    </lineage>
</organism>
<dbReference type="PANTHER" id="PTHR34606">
    <property type="entry name" value="BON DOMAIN-CONTAINING PROTEIN"/>
    <property type="match status" value="1"/>
</dbReference>
<dbReference type="InterPro" id="IPR014004">
    <property type="entry name" value="Transpt-assoc_nodulatn_dom_bac"/>
</dbReference>
<dbReference type="RefSeq" id="WP_310076259.1">
    <property type="nucleotide sequence ID" value="NZ_JAVDVX010000012.1"/>
</dbReference>